<keyword evidence="5" id="KW-1185">Reference proteome</keyword>
<dbReference type="NCBIfam" id="NF006447">
    <property type="entry name" value="PRK08769.1"/>
    <property type="match status" value="1"/>
</dbReference>
<dbReference type="Proteomes" id="UP001355056">
    <property type="component" value="Unassembled WGS sequence"/>
</dbReference>
<dbReference type="EC" id="2.7.7.7" evidence="1"/>
<dbReference type="PANTHER" id="PTHR11669">
    <property type="entry name" value="REPLICATION FACTOR C / DNA POLYMERASE III GAMMA-TAU SUBUNIT"/>
    <property type="match status" value="1"/>
</dbReference>
<accession>A0ABU7YWH4</accession>
<dbReference type="InterPro" id="IPR050238">
    <property type="entry name" value="DNA_Rep/Repair_Clamp_Loader"/>
</dbReference>
<dbReference type="EMBL" id="JAXGFP010000002">
    <property type="protein sequence ID" value="MEG3183293.1"/>
    <property type="molecule type" value="Genomic_DNA"/>
</dbReference>
<name>A0ABU7YWH4_9GAMM</name>
<organism evidence="4 5">
    <name type="scientific">Novilysobacter erysipheiresistens</name>
    <dbReference type="NCBI Taxonomy" id="1749332"/>
    <lineage>
        <taxon>Bacteria</taxon>
        <taxon>Pseudomonadati</taxon>
        <taxon>Pseudomonadota</taxon>
        <taxon>Gammaproteobacteria</taxon>
        <taxon>Lysobacterales</taxon>
        <taxon>Lysobacteraceae</taxon>
        <taxon>Novilysobacter</taxon>
    </lineage>
</organism>
<keyword evidence="4" id="KW-0548">Nucleotidyltransferase</keyword>
<comment type="catalytic activity">
    <reaction evidence="3">
        <text>DNA(n) + a 2'-deoxyribonucleoside 5'-triphosphate = DNA(n+1) + diphosphate</text>
        <dbReference type="Rhea" id="RHEA:22508"/>
        <dbReference type="Rhea" id="RHEA-COMP:17339"/>
        <dbReference type="Rhea" id="RHEA-COMP:17340"/>
        <dbReference type="ChEBI" id="CHEBI:33019"/>
        <dbReference type="ChEBI" id="CHEBI:61560"/>
        <dbReference type="ChEBI" id="CHEBI:173112"/>
        <dbReference type="EC" id="2.7.7.7"/>
    </reaction>
</comment>
<sequence length="345" mass="37813">MTTFAPWQQRIYEQAAAAIDGGRLGHGLLFCGPARLGKYAVAKRLAQRLLCKDRTPDGEPCGNCRSCRLFAVRSQTDPVELRPDGSLAHPGGHTGHPDFLQIGYGINLKAKPPKSRSEIVIEQVRKLSEQMALTPQYGEIKIAIIEPADAINHAAANALLKTLEEPVPGRYLWLVSAQPSRLPATIRSRCQNLEFRLPPRAPALEWLQQQGHAEAEAREALDAARGHPGLAHGWLQDGGLALRRAVAADLDGLAKGRVAVVETAQRWVADDLSDQRLRFAADLAVAEAANRLTDPLRARSLATWFDRANRARELLRSTVRADLVVVELLMAWRAGDARRTAGRGE</sequence>
<dbReference type="RefSeq" id="WP_332615141.1">
    <property type="nucleotide sequence ID" value="NZ_JAXGFP010000002.1"/>
</dbReference>
<dbReference type="InterPro" id="IPR027417">
    <property type="entry name" value="P-loop_NTPase"/>
</dbReference>
<dbReference type="Gene3D" id="3.40.50.300">
    <property type="entry name" value="P-loop containing nucleotide triphosphate hydrolases"/>
    <property type="match status" value="1"/>
</dbReference>
<keyword evidence="4" id="KW-0808">Transferase</keyword>
<evidence type="ECO:0000256" key="2">
    <source>
        <dbReference type="ARBA" id="ARBA00022932"/>
    </source>
</evidence>
<reference evidence="4 5" key="1">
    <citation type="journal article" date="2016" name="Int. J. Syst. Evol. Microbiol.">
        <title>Lysobacter erysipheiresistens sp. nov., an antagonist of powdery mildew, isolated from tobacco-cultivated soil.</title>
        <authorList>
            <person name="Xie B."/>
            <person name="Li T."/>
            <person name="Lin X."/>
            <person name="Wang C.J."/>
            <person name="Chen Y.J."/>
            <person name="Liu W.J."/>
            <person name="Zhao Z.W."/>
        </authorList>
    </citation>
    <scope>NUCLEOTIDE SEQUENCE [LARGE SCALE GENOMIC DNA]</scope>
    <source>
        <strain evidence="4 5">RS-LYSO-3</strain>
    </source>
</reference>
<dbReference type="PANTHER" id="PTHR11669:SF8">
    <property type="entry name" value="DNA POLYMERASE III SUBUNIT DELTA"/>
    <property type="match status" value="1"/>
</dbReference>
<comment type="caution">
    <text evidence="4">The sequence shown here is derived from an EMBL/GenBank/DDBJ whole genome shotgun (WGS) entry which is preliminary data.</text>
</comment>
<evidence type="ECO:0000313" key="5">
    <source>
        <dbReference type="Proteomes" id="UP001355056"/>
    </source>
</evidence>
<gene>
    <name evidence="4" type="ORF">SNE34_04605</name>
</gene>
<proteinExistence type="predicted"/>
<evidence type="ECO:0000313" key="4">
    <source>
        <dbReference type="EMBL" id="MEG3183293.1"/>
    </source>
</evidence>
<dbReference type="Pfam" id="PF13177">
    <property type="entry name" value="DNA_pol3_delta2"/>
    <property type="match status" value="1"/>
</dbReference>
<dbReference type="SUPFAM" id="SSF52540">
    <property type="entry name" value="P-loop containing nucleoside triphosphate hydrolases"/>
    <property type="match status" value="1"/>
</dbReference>
<keyword evidence="2" id="KW-0239">DNA-directed DNA polymerase</keyword>
<evidence type="ECO:0000256" key="3">
    <source>
        <dbReference type="ARBA" id="ARBA00049244"/>
    </source>
</evidence>
<evidence type="ECO:0000256" key="1">
    <source>
        <dbReference type="ARBA" id="ARBA00012417"/>
    </source>
</evidence>
<dbReference type="GO" id="GO:0003887">
    <property type="term" value="F:DNA-directed DNA polymerase activity"/>
    <property type="evidence" value="ECO:0007669"/>
    <property type="project" value="UniProtKB-EC"/>
</dbReference>
<protein>
    <recommendedName>
        <fullName evidence="1">DNA-directed DNA polymerase</fullName>
        <ecNumber evidence="1">2.7.7.7</ecNumber>
    </recommendedName>
</protein>